<comment type="caution">
    <text evidence="1">The sequence shown here is derived from an EMBL/GenBank/DDBJ whole genome shotgun (WGS) entry which is preliminary data.</text>
</comment>
<dbReference type="RefSeq" id="WP_095498462.1">
    <property type="nucleotide sequence ID" value="NZ_BSPO01000003.1"/>
</dbReference>
<evidence type="ECO:0000313" key="2">
    <source>
        <dbReference type="Proteomes" id="UP001157439"/>
    </source>
</evidence>
<dbReference type="Proteomes" id="UP001157439">
    <property type="component" value="Unassembled WGS sequence"/>
</dbReference>
<reference evidence="1 2" key="1">
    <citation type="journal article" date="2014" name="Int. J. Syst. Evol. Microbiol.">
        <title>Complete genome sequence of Corynebacterium casei LMG S-19264T (=DSM 44701T), isolated from a smear-ripened cheese.</title>
        <authorList>
            <consortium name="US DOE Joint Genome Institute (JGI-PGF)"/>
            <person name="Walter F."/>
            <person name="Albersmeier A."/>
            <person name="Kalinowski J."/>
            <person name="Ruckert C."/>
        </authorList>
    </citation>
    <scope>NUCLEOTIDE SEQUENCE [LARGE SCALE GENOMIC DNA]</scope>
    <source>
        <strain evidence="1 2">NBRC 112785</strain>
    </source>
</reference>
<accession>A0AA37WZQ7</accession>
<dbReference type="EMBL" id="BSPO01000003">
    <property type="protein sequence ID" value="GLS84051.1"/>
    <property type="molecule type" value="Genomic_DNA"/>
</dbReference>
<dbReference type="AlphaFoldDB" id="A0AA37WZQ7"/>
<protein>
    <submittedName>
        <fullName evidence="1">SapC family protein</fullName>
    </submittedName>
</protein>
<proteinExistence type="predicted"/>
<keyword evidence="2" id="KW-1185">Reference proteome</keyword>
<gene>
    <name evidence="1" type="ORF">GCM10007894_20280</name>
</gene>
<dbReference type="InterPro" id="IPR010836">
    <property type="entry name" value="SapC"/>
</dbReference>
<evidence type="ECO:0000313" key="1">
    <source>
        <dbReference type="EMBL" id="GLS84051.1"/>
    </source>
</evidence>
<sequence>MALELVPLTSTKHANLKLLPNPGFSHVKKEHIAPILVQEFARAATEYPIVFVKRGDSEALQPVVILGLKPGENLYCGDGIWEGLYIPASITHHPLALVPSSQNPDEMLVAILEGSTLTSEEEGEALFEDGKATEFLEKRKTAMQSQFEMANITAAFTKTLQDLDLFDQRSLNLELNGEKITINGLYMIDEQKLMALPAKKAEDLNKRGMLAAAYAHLSSLHQVHRMAKRRADIEAKKTEAASA</sequence>
<dbReference type="Pfam" id="PF07277">
    <property type="entry name" value="SapC"/>
    <property type="match status" value="1"/>
</dbReference>
<name>A0AA37WZQ7_9GAMM</name>
<organism evidence="1 2">
    <name type="scientific">Paraferrimonas haliotis</name>
    <dbReference type="NCBI Taxonomy" id="2013866"/>
    <lineage>
        <taxon>Bacteria</taxon>
        <taxon>Pseudomonadati</taxon>
        <taxon>Pseudomonadota</taxon>
        <taxon>Gammaproteobacteria</taxon>
        <taxon>Alteromonadales</taxon>
        <taxon>Ferrimonadaceae</taxon>
        <taxon>Paraferrimonas</taxon>
    </lineage>
</organism>